<evidence type="ECO:0000256" key="1">
    <source>
        <dbReference type="ARBA" id="ARBA00004141"/>
    </source>
</evidence>
<keyword evidence="3 6" id="KW-1133">Transmembrane helix</keyword>
<evidence type="ECO:0000256" key="6">
    <source>
        <dbReference type="SAM" id="Phobius"/>
    </source>
</evidence>
<evidence type="ECO:0000259" key="7">
    <source>
        <dbReference type="Pfam" id="PF01061"/>
    </source>
</evidence>
<dbReference type="GO" id="GO:0043190">
    <property type="term" value="C:ATP-binding cassette (ABC) transporter complex"/>
    <property type="evidence" value="ECO:0007669"/>
    <property type="project" value="InterPro"/>
</dbReference>
<evidence type="ECO:0000313" key="8">
    <source>
        <dbReference type="EMBL" id="GIH05671.1"/>
    </source>
</evidence>
<evidence type="ECO:0000313" key="9">
    <source>
        <dbReference type="Proteomes" id="UP000612899"/>
    </source>
</evidence>
<comment type="caution">
    <text evidence="8">The sequence shown here is derived from an EMBL/GenBank/DDBJ whole genome shotgun (WGS) entry which is preliminary data.</text>
</comment>
<dbReference type="PANTHER" id="PTHR43229">
    <property type="entry name" value="NODULATION PROTEIN J"/>
    <property type="match status" value="1"/>
</dbReference>
<sequence>MTSLRILFIGGLTSYRALFNWLTPWVLIPTFILSPIVHILLFAYIGRTAGVGDDRYFLIGNAVLNAAIPCLFAMGNTIGGERNQGTLPLLISSPAKRVPLFLGRALPVIVNGFVVAVVALGVGAVLLGVSLPTATWPALAIAVAVCSFSCTGLGLLGAAVALRVRETAVMSNVIFGILMIFAGVNVPLLALPGWMGAVANWLPLTHGIEAARQLAAGSGFAAIRADLFTEIALGVGYAGLGLLLLAWLERESRRKSTLDTA</sequence>
<feature type="transmembrane region" description="Helical" evidence="6">
    <location>
        <begin position="139"/>
        <end position="162"/>
    </location>
</feature>
<organism evidence="8 9">
    <name type="scientific">Rhizocola hellebori</name>
    <dbReference type="NCBI Taxonomy" id="1392758"/>
    <lineage>
        <taxon>Bacteria</taxon>
        <taxon>Bacillati</taxon>
        <taxon>Actinomycetota</taxon>
        <taxon>Actinomycetes</taxon>
        <taxon>Micromonosporales</taxon>
        <taxon>Micromonosporaceae</taxon>
        <taxon>Rhizocola</taxon>
    </lineage>
</organism>
<comment type="subcellular location">
    <subcellularLocation>
        <location evidence="1">Membrane</location>
        <topology evidence="1">Multi-pass membrane protein</topology>
    </subcellularLocation>
</comment>
<accession>A0A8J3Q872</accession>
<feature type="transmembrane region" description="Helical" evidence="6">
    <location>
        <begin position="174"/>
        <end position="195"/>
    </location>
</feature>
<dbReference type="AlphaFoldDB" id="A0A8J3Q872"/>
<keyword evidence="5" id="KW-0046">Antibiotic resistance</keyword>
<reference evidence="8" key="1">
    <citation type="submission" date="2021-01" db="EMBL/GenBank/DDBJ databases">
        <title>Whole genome shotgun sequence of Rhizocola hellebori NBRC 109834.</title>
        <authorList>
            <person name="Komaki H."/>
            <person name="Tamura T."/>
        </authorList>
    </citation>
    <scope>NUCLEOTIDE SEQUENCE</scope>
    <source>
        <strain evidence="8">NBRC 109834</strain>
    </source>
</reference>
<evidence type="ECO:0000256" key="2">
    <source>
        <dbReference type="ARBA" id="ARBA00022692"/>
    </source>
</evidence>
<dbReference type="InterPro" id="IPR051784">
    <property type="entry name" value="Nod_factor_ABC_transporter"/>
</dbReference>
<dbReference type="PANTHER" id="PTHR43229:SF6">
    <property type="entry name" value="ABC-TYPE MULTIDRUG TRANSPORT SYSTEM, PERMEASE COMPONENT"/>
    <property type="match status" value="1"/>
</dbReference>
<dbReference type="GO" id="GO:0140359">
    <property type="term" value="F:ABC-type transporter activity"/>
    <property type="evidence" value="ECO:0007669"/>
    <property type="project" value="InterPro"/>
</dbReference>
<dbReference type="RefSeq" id="WP_203909506.1">
    <property type="nucleotide sequence ID" value="NZ_BONY01000020.1"/>
</dbReference>
<dbReference type="Pfam" id="PF01061">
    <property type="entry name" value="ABC2_membrane"/>
    <property type="match status" value="1"/>
</dbReference>
<feature type="transmembrane region" description="Helical" evidence="6">
    <location>
        <begin position="57"/>
        <end position="79"/>
    </location>
</feature>
<dbReference type="GO" id="GO:0046677">
    <property type="term" value="P:response to antibiotic"/>
    <property type="evidence" value="ECO:0007669"/>
    <property type="project" value="UniProtKB-KW"/>
</dbReference>
<keyword evidence="4 6" id="KW-0472">Membrane</keyword>
<feature type="transmembrane region" description="Helical" evidence="6">
    <location>
        <begin position="21"/>
        <end position="45"/>
    </location>
</feature>
<dbReference type="EMBL" id="BONY01000020">
    <property type="protein sequence ID" value="GIH05671.1"/>
    <property type="molecule type" value="Genomic_DNA"/>
</dbReference>
<feature type="transmembrane region" description="Helical" evidence="6">
    <location>
        <begin position="227"/>
        <end position="248"/>
    </location>
</feature>
<feature type="transmembrane region" description="Helical" evidence="6">
    <location>
        <begin position="100"/>
        <end position="127"/>
    </location>
</feature>
<evidence type="ECO:0000256" key="5">
    <source>
        <dbReference type="ARBA" id="ARBA00023251"/>
    </source>
</evidence>
<keyword evidence="2 6" id="KW-0812">Transmembrane</keyword>
<evidence type="ECO:0000256" key="4">
    <source>
        <dbReference type="ARBA" id="ARBA00023136"/>
    </source>
</evidence>
<dbReference type="InterPro" id="IPR000412">
    <property type="entry name" value="ABC_2_transport"/>
</dbReference>
<gene>
    <name evidence="8" type="ORF">Rhe02_37380</name>
</gene>
<dbReference type="InterPro" id="IPR013525">
    <property type="entry name" value="ABC2_TM"/>
</dbReference>
<dbReference type="Proteomes" id="UP000612899">
    <property type="component" value="Unassembled WGS sequence"/>
</dbReference>
<protein>
    <submittedName>
        <fullName evidence="8">Transport permease protein</fullName>
    </submittedName>
</protein>
<dbReference type="PIRSF" id="PIRSF006648">
    <property type="entry name" value="DrrB"/>
    <property type="match status" value="1"/>
</dbReference>
<keyword evidence="9" id="KW-1185">Reference proteome</keyword>
<feature type="domain" description="ABC-2 type transporter transmembrane" evidence="7">
    <location>
        <begin position="25"/>
        <end position="213"/>
    </location>
</feature>
<name>A0A8J3Q872_9ACTN</name>
<proteinExistence type="predicted"/>
<evidence type="ECO:0000256" key="3">
    <source>
        <dbReference type="ARBA" id="ARBA00022989"/>
    </source>
</evidence>